<dbReference type="OrthoDB" id="1261237at2"/>
<dbReference type="AlphaFoldDB" id="A0A507ZS88"/>
<evidence type="ECO:0000259" key="1">
    <source>
        <dbReference type="Pfam" id="PF20448"/>
    </source>
</evidence>
<protein>
    <recommendedName>
        <fullName evidence="1">DUF6705 domain-containing protein</fullName>
    </recommendedName>
</protein>
<comment type="caution">
    <text evidence="2">The sequence shown here is derived from an EMBL/GenBank/DDBJ whole genome shotgun (WGS) entry which is preliminary data.</text>
</comment>
<gene>
    <name evidence="2" type="ORF">FKR84_01410</name>
</gene>
<feature type="domain" description="DUF6705" evidence="1">
    <location>
        <begin position="1"/>
        <end position="199"/>
    </location>
</feature>
<accession>A0A507ZS88</accession>
<sequence>MKNIITTIIVLFSILTSCKAQEIVDVSTFNDGDNAGKYFKDLNNNFLPFIGIWEWQNENKIFRITLWKEEQVENENGNRTSFYWDKIKGHFELVELDNLSQESTIYTSQKKIGQSTSDWFPVISGESHNGINFEGYIYDNSVPYDPNYITGVRGNLKLTIIPNTSPKKMEWNVTLPQGMYGTDQPTEFNIPTDIILTKQ</sequence>
<dbReference type="Proteomes" id="UP000317169">
    <property type="component" value="Unassembled WGS sequence"/>
</dbReference>
<dbReference type="EMBL" id="VIAR01000001">
    <property type="protein sequence ID" value="TQD40666.1"/>
    <property type="molecule type" value="Genomic_DNA"/>
</dbReference>
<dbReference type="PROSITE" id="PS51257">
    <property type="entry name" value="PROKAR_LIPOPROTEIN"/>
    <property type="match status" value="1"/>
</dbReference>
<dbReference type="Pfam" id="PF20448">
    <property type="entry name" value="DUF6705"/>
    <property type="match status" value="1"/>
</dbReference>
<proteinExistence type="predicted"/>
<name>A0A507ZS88_9FLAO</name>
<reference evidence="2 3" key="1">
    <citation type="submission" date="2019-06" db="EMBL/GenBank/DDBJ databases">
        <title>Flavibacter putida gen. nov., sp. nov., a novel marine bacterium of the family Flavobacteriaceae isolated from coastal seawater.</title>
        <authorList>
            <person name="Feng X."/>
        </authorList>
    </citation>
    <scope>NUCLEOTIDE SEQUENCE [LARGE SCALE GENOMIC DNA]</scope>
    <source>
        <strain evidence="2 3">PLHSN227</strain>
    </source>
</reference>
<dbReference type="RefSeq" id="WP_141420397.1">
    <property type="nucleotide sequence ID" value="NZ_VIAR01000001.1"/>
</dbReference>
<dbReference type="InterPro" id="IPR046551">
    <property type="entry name" value="DUF6705"/>
</dbReference>
<keyword evidence="3" id="KW-1185">Reference proteome</keyword>
<organism evidence="2 3">
    <name type="scientific">Haloflavibacter putidus</name>
    <dbReference type="NCBI Taxonomy" id="2576776"/>
    <lineage>
        <taxon>Bacteria</taxon>
        <taxon>Pseudomonadati</taxon>
        <taxon>Bacteroidota</taxon>
        <taxon>Flavobacteriia</taxon>
        <taxon>Flavobacteriales</taxon>
        <taxon>Flavobacteriaceae</taxon>
        <taxon>Haloflavibacter</taxon>
    </lineage>
</organism>
<evidence type="ECO:0000313" key="2">
    <source>
        <dbReference type="EMBL" id="TQD40666.1"/>
    </source>
</evidence>
<evidence type="ECO:0000313" key="3">
    <source>
        <dbReference type="Proteomes" id="UP000317169"/>
    </source>
</evidence>